<sequence length="129" mass="14687">MQGRPCGDRISGVFDNQLPAALRKLPFDRHLSLQNEVNWSVSALQSTIAGAANEALERFREECQKTVIRLVDMESSYLTVDFFRKLPQEVERQWNNPGNSAAANTIDRISEGHFRRVSNSLTCWTKIHP</sequence>
<gene>
    <name evidence="1" type="ORF">OLEA9_A028809</name>
</gene>
<comment type="caution">
    <text evidence="1">The sequence shown here is derived from an EMBL/GenBank/DDBJ whole genome shotgun (WGS) entry which is preliminary data.</text>
</comment>
<keyword evidence="2" id="KW-1185">Reference proteome</keyword>
<dbReference type="Gene3D" id="1.20.120.1240">
    <property type="entry name" value="Dynamin, middle domain"/>
    <property type="match status" value="1"/>
</dbReference>
<accession>A0A8S0VDJ6</accession>
<dbReference type="AlphaFoldDB" id="A0A8S0VDJ6"/>
<dbReference type="Proteomes" id="UP000594638">
    <property type="component" value="Unassembled WGS sequence"/>
</dbReference>
<evidence type="ECO:0000313" key="1">
    <source>
        <dbReference type="EMBL" id="CAA3029980.1"/>
    </source>
</evidence>
<protein>
    <submittedName>
        <fullName evidence="1">Uncharacterized protein</fullName>
    </submittedName>
</protein>
<evidence type="ECO:0000313" key="2">
    <source>
        <dbReference type="Proteomes" id="UP000594638"/>
    </source>
</evidence>
<organism evidence="1 2">
    <name type="scientific">Olea europaea subsp. europaea</name>
    <dbReference type="NCBI Taxonomy" id="158383"/>
    <lineage>
        <taxon>Eukaryota</taxon>
        <taxon>Viridiplantae</taxon>
        <taxon>Streptophyta</taxon>
        <taxon>Embryophyta</taxon>
        <taxon>Tracheophyta</taxon>
        <taxon>Spermatophyta</taxon>
        <taxon>Magnoliopsida</taxon>
        <taxon>eudicotyledons</taxon>
        <taxon>Gunneridae</taxon>
        <taxon>Pentapetalae</taxon>
        <taxon>asterids</taxon>
        <taxon>lamiids</taxon>
        <taxon>Lamiales</taxon>
        <taxon>Oleaceae</taxon>
        <taxon>Oleeae</taxon>
        <taxon>Olea</taxon>
    </lineage>
</organism>
<dbReference type="OrthoDB" id="1667577at2759"/>
<proteinExistence type="predicted"/>
<name>A0A8S0VDJ6_OLEEU</name>
<dbReference type="EMBL" id="CACTIH010009343">
    <property type="protein sequence ID" value="CAA3029980.1"/>
    <property type="molecule type" value="Genomic_DNA"/>
</dbReference>
<reference evidence="1 2" key="1">
    <citation type="submission" date="2019-12" db="EMBL/GenBank/DDBJ databases">
        <authorList>
            <person name="Alioto T."/>
            <person name="Alioto T."/>
            <person name="Gomez Garrido J."/>
        </authorList>
    </citation>
    <scope>NUCLEOTIDE SEQUENCE [LARGE SCALE GENOMIC DNA]</scope>
</reference>
<dbReference type="Gramene" id="OE9A028809T1">
    <property type="protein sequence ID" value="OE9A028809C1"/>
    <property type="gene ID" value="OE9A028809"/>
</dbReference>